<evidence type="ECO:0000313" key="2">
    <source>
        <dbReference type="EMBL" id="MDP8568464.1"/>
    </source>
</evidence>
<comment type="caution">
    <text evidence="2">The sequence shown here is derived from an EMBL/GenBank/DDBJ whole genome shotgun (WGS) entry which is preliminary data.</text>
</comment>
<accession>A0ABT9JVH6</accession>
<evidence type="ECO:0000256" key="1">
    <source>
        <dbReference type="SAM" id="SignalP"/>
    </source>
</evidence>
<evidence type="ECO:0000313" key="3">
    <source>
        <dbReference type="Proteomes" id="UP001225906"/>
    </source>
</evidence>
<evidence type="ECO:0008006" key="4">
    <source>
        <dbReference type="Google" id="ProtNLM"/>
    </source>
</evidence>
<keyword evidence="1" id="KW-0732">Signal</keyword>
<feature type="chain" id="PRO_5047335637" description="Lipoprotein" evidence="1">
    <location>
        <begin position="23"/>
        <end position="67"/>
    </location>
</feature>
<sequence>MRILRVSSMAMLALLAACSSQQMYTSGQYLQRNQCMQLVEQAAMDKCLQQAELPYEQYTHARGESLP</sequence>
<keyword evidence="3" id="KW-1185">Reference proteome</keyword>
<reference evidence="3" key="1">
    <citation type="journal article" date="2019" name="Int. J. Syst. Evol. Microbiol.">
        <title>The Global Catalogue of Microorganisms (GCM) 10K type strain sequencing project: providing services to taxonomists for standard genome sequencing and annotation.</title>
        <authorList>
            <consortium name="The Broad Institute Genomics Platform"/>
            <consortium name="The Broad Institute Genome Sequencing Center for Infectious Disease"/>
            <person name="Wu L."/>
            <person name="Ma J."/>
        </authorList>
    </citation>
    <scope>NUCLEOTIDE SEQUENCE [LARGE SCALE GENOMIC DNA]</scope>
    <source>
        <strain evidence="3">VKM B-3159</strain>
    </source>
</reference>
<proteinExistence type="predicted"/>
<organism evidence="2 3">
    <name type="scientific">Methylophilus aquaticus</name>
    <dbReference type="NCBI Taxonomy" id="1971610"/>
    <lineage>
        <taxon>Bacteria</taxon>
        <taxon>Pseudomonadati</taxon>
        <taxon>Pseudomonadota</taxon>
        <taxon>Betaproteobacteria</taxon>
        <taxon>Nitrosomonadales</taxon>
        <taxon>Methylophilaceae</taxon>
        <taxon>Methylophilus</taxon>
    </lineage>
</organism>
<name>A0ABT9JVH6_9PROT</name>
<protein>
    <recommendedName>
        <fullName evidence="4">Lipoprotein</fullName>
    </recommendedName>
</protein>
<dbReference type="PROSITE" id="PS51257">
    <property type="entry name" value="PROKAR_LIPOPROTEIN"/>
    <property type="match status" value="1"/>
</dbReference>
<dbReference type="RefSeq" id="WP_306390184.1">
    <property type="nucleotide sequence ID" value="NZ_JAVCAP010000022.1"/>
</dbReference>
<dbReference type="Proteomes" id="UP001225906">
    <property type="component" value="Unassembled WGS sequence"/>
</dbReference>
<feature type="signal peptide" evidence="1">
    <location>
        <begin position="1"/>
        <end position="22"/>
    </location>
</feature>
<dbReference type="EMBL" id="JAVCAP010000022">
    <property type="protein sequence ID" value="MDP8568464.1"/>
    <property type="molecule type" value="Genomic_DNA"/>
</dbReference>
<gene>
    <name evidence="2" type="ORF">Q9291_11450</name>
</gene>